<reference evidence="4" key="1">
    <citation type="submission" date="2017-12" db="EMBL/GenBank/DDBJ databases">
        <title>Draft genome sequence of Telmatospirillum siberiense 26-4b1T, an acidotolerant peatland alphaproteobacterium potentially involved in sulfur cycling.</title>
        <authorList>
            <person name="Hausmann B."/>
            <person name="Pjevac P."/>
            <person name="Schreck K."/>
            <person name="Herbold C.W."/>
            <person name="Daims H."/>
            <person name="Wagner M."/>
            <person name="Pester M."/>
            <person name="Loy A."/>
        </authorList>
    </citation>
    <scope>NUCLEOTIDE SEQUENCE [LARGE SCALE GENOMIC DNA]</scope>
    <source>
        <strain evidence="4">26-4b1</strain>
    </source>
</reference>
<evidence type="ECO:0000256" key="2">
    <source>
        <dbReference type="SAM" id="SignalP"/>
    </source>
</evidence>
<proteinExistence type="predicted"/>
<dbReference type="RefSeq" id="WP_101253170.1">
    <property type="nucleotide sequence ID" value="NZ_PIUM01000040.1"/>
</dbReference>
<gene>
    <name evidence="3" type="ORF">CWS72_23890</name>
</gene>
<keyword evidence="2" id="KW-0732">Signal</keyword>
<dbReference type="OrthoDB" id="7800405at2"/>
<dbReference type="Proteomes" id="UP000233293">
    <property type="component" value="Unassembled WGS sequence"/>
</dbReference>
<evidence type="ECO:0000313" key="3">
    <source>
        <dbReference type="EMBL" id="PKU21948.1"/>
    </source>
</evidence>
<keyword evidence="4" id="KW-1185">Reference proteome</keyword>
<evidence type="ECO:0000313" key="4">
    <source>
        <dbReference type="Proteomes" id="UP000233293"/>
    </source>
</evidence>
<comment type="caution">
    <text evidence="3">The sequence shown here is derived from an EMBL/GenBank/DDBJ whole genome shotgun (WGS) entry which is preliminary data.</text>
</comment>
<organism evidence="3 4">
    <name type="scientific">Telmatospirillum siberiense</name>
    <dbReference type="NCBI Taxonomy" id="382514"/>
    <lineage>
        <taxon>Bacteria</taxon>
        <taxon>Pseudomonadati</taxon>
        <taxon>Pseudomonadota</taxon>
        <taxon>Alphaproteobacteria</taxon>
        <taxon>Rhodospirillales</taxon>
        <taxon>Rhodospirillaceae</taxon>
        <taxon>Telmatospirillum</taxon>
    </lineage>
</organism>
<evidence type="ECO:0000256" key="1">
    <source>
        <dbReference type="SAM" id="MobiDB-lite"/>
    </source>
</evidence>
<protein>
    <submittedName>
        <fullName evidence="3">Uncharacterized protein</fullName>
    </submittedName>
</protein>
<feature type="chain" id="PRO_5014871997" evidence="2">
    <location>
        <begin position="31"/>
        <end position="403"/>
    </location>
</feature>
<name>A0A2N3PNH1_9PROT</name>
<sequence length="403" mass="42954">MRRFPLLRRSSLCVTVAFASLMAATAPAKAQWAVEDASVLSAVTSGFSALTSAVSAGFTAVVTALAAAASDSDAHFEQLLQASIQVQDAVLQAQTTTLNTQIYNDEQWRRQSLNDTFGDTSACQYIGPGTNLTQGETPIRQQAVAIATAHANLSRGGTGSAAANGQAASVSDKVQVHKQLAANPQTLSTTAPTSSSSSAATTLGTVTDVDADTLFTDTAIDSPYSLKIDSSSRTQTLGELFMAHSFDPVPPPPQRSTSEPNEFQEARNSRASRMSLAMAVPVDVLSNQAKVFDASMRQVLPLQPPGSDSMSWNQMMDAAVKGRFENLDWYAQVVGMSGEQKQNEALYMQALQLYLDWHRFRFEEKVGVVLANLYAGQIDNMRGSSTSDITPALAPASQATPTR</sequence>
<dbReference type="EMBL" id="PIUM01000040">
    <property type="protein sequence ID" value="PKU21948.1"/>
    <property type="molecule type" value="Genomic_DNA"/>
</dbReference>
<feature type="signal peptide" evidence="2">
    <location>
        <begin position="1"/>
        <end position="30"/>
    </location>
</feature>
<feature type="region of interest" description="Disordered" evidence="1">
    <location>
        <begin position="248"/>
        <end position="267"/>
    </location>
</feature>
<dbReference type="AlphaFoldDB" id="A0A2N3PNH1"/>
<accession>A0A2N3PNH1</accession>